<keyword evidence="1" id="KW-1133">Transmembrane helix</keyword>
<feature type="transmembrane region" description="Helical" evidence="1">
    <location>
        <begin position="471"/>
        <end position="496"/>
    </location>
</feature>
<dbReference type="RefSeq" id="WP_168569770.1">
    <property type="nucleotide sequence ID" value="NZ_CP051167.1"/>
</dbReference>
<reference evidence="2 3" key="1">
    <citation type="submission" date="2020-04" db="EMBL/GenBank/DDBJ databases">
        <authorList>
            <person name="Basu S."/>
            <person name="Maruthanayagam V."/>
            <person name="Chakraborty S."/>
            <person name="Pramanik A."/>
            <person name="Mukherjee J."/>
            <person name="Brink B."/>
        </authorList>
    </citation>
    <scope>NUCLEOTIDE SEQUENCE [LARGE SCALE GENOMIC DNA]</scope>
    <source>
        <strain evidence="2 3">AP17</strain>
    </source>
</reference>
<dbReference type="Proteomes" id="UP000500857">
    <property type="component" value="Chromosome"/>
</dbReference>
<feature type="transmembrane region" description="Helical" evidence="1">
    <location>
        <begin position="304"/>
        <end position="325"/>
    </location>
</feature>
<keyword evidence="1" id="KW-0812">Transmembrane</keyword>
<keyword evidence="1" id="KW-0472">Membrane</keyword>
<feature type="transmembrane region" description="Helical" evidence="1">
    <location>
        <begin position="274"/>
        <end position="292"/>
    </location>
</feature>
<evidence type="ECO:0000256" key="1">
    <source>
        <dbReference type="SAM" id="Phobius"/>
    </source>
</evidence>
<feature type="transmembrane region" description="Helical" evidence="1">
    <location>
        <begin position="28"/>
        <end position="46"/>
    </location>
</feature>
<name>A0A6H1TYC7_9CYAN</name>
<dbReference type="EMBL" id="CP051167">
    <property type="protein sequence ID" value="QIZ71618.1"/>
    <property type="molecule type" value="Genomic_DNA"/>
</dbReference>
<dbReference type="KEGG" id="oxy:HCG48_14330"/>
<feature type="transmembrane region" description="Helical" evidence="1">
    <location>
        <begin position="155"/>
        <end position="173"/>
    </location>
</feature>
<organism evidence="2 3">
    <name type="scientific">Oxynema aestuarii AP17</name>
    <dbReference type="NCBI Taxonomy" id="2064643"/>
    <lineage>
        <taxon>Bacteria</taxon>
        <taxon>Bacillati</taxon>
        <taxon>Cyanobacteriota</taxon>
        <taxon>Cyanophyceae</taxon>
        <taxon>Oscillatoriophycideae</taxon>
        <taxon>Oscillatoriales</taxon>
        <taxon>Oscillatoriaceae</taxon>
        <taxon>Oxynema</taxon>
        <taxon>Oxynema aestuarii</taxon>
    </lineage>
</organism>
<feature type="transmembrane region" description="Helical" evidence="1">
    <location>
        <begin position="185"/>
        <end position="211"/>
    </location>
</feature>
<proteinExistence type="predicted"/>
<feature type="transmembrane region" description="Helical" evidence="1">
    <location>
        <begin position="367"/>
        <end position="388"/>
    </location>
</feature>
<feature type="transmembrane region" description="Helical" evidence="1">
    <location>
        <begin position="126"/>
        <end position="149"/>
    </location>
</feature>
<sequence>MFANVLDRLGNWNPQLFRELKGRLNRRYVYSTIAISAILQFLIVAVNSDYECVSRFDVGASGCREGYWSIEWTTIVQAIAWIFPIALISIGVYQLVADFTKEESRGTLNFIRLSPRSSQTILNGKLLGVPSLIYFGTLLAFPLFFVAAIGGGVPLTWVGGFTMLMGAGCYLIYTSALLNTLLAQTPYLAIASSFLGLWLGSFYINAILSFFDFRKLTYRQLDWQWFSFDLGHRPLLAFLWAIVTVGVANYWVWQALNRRFRNPHGTLLSKKQSYGLVGSFQVWLLGLTWPALAEMGANWIPDLLGFMAVVSTINLVLFLAVIAGISPGRQALFDWARYVKDTGGSLDGGDRPVSKWHELVWGEKSPALVAIALNLAIFAAIWSVAVSMSGVEVTAKLQAIAGLGTSVVLIWIYAAIAQIALLIKSSKAGHWALGTVATAILLPPTLLGLLFGSVATQPHTLWMASVFGSYWLILQEASIASIVSGFVAQLAIALSLHFTLSRQLNRAGVSESKPLLTGK</sequence>
<evidence type="ECO:0000313" key="3">
    <source>
        <dbReference type="Proteomes" id="UP000500857"/>
    </source>
</evidence>
<gene>
    <name evidence="2" type="ORF">HCG48_14330</name>
</gene>
<dbReference type="AlphaFoldDB" id="A0A6H1TYC7"/>
<protein>
    <submittedName>
        <fullName evidence="2">Uncharacterized protein</fullName>
    </submittedName>
</protein>
<feature type="transmembrane region" description="Helical" evidence="1">
    <location>
        <begin position="400"/>
        <end position="423"/>
    </location>
</feature>
<evidence type="ECO:0000313" key="2">
    <source>
        <dbReference type="EMBL" id="QIZ71618.1"/>
    </source>
</evidence>
<feature type="transmembrane region" description="Helical" evidence="1">
    <location>
        <begin position="75"/>
        <end position="96"/>
    </location>
</feature>
<feature type="transmembrane region" description="Helical" evidence="1">
    <location>
        <begin position="231"/>
        <end position="253"/>
    </location>
</feature>
<feature type="transmembrane region" description="Helical" evidence="1">
    <location>
        <begin position="430"/>
        <end position="451"/>
    </location>
</feature>
<keyword evidence="3" id="KW-1185">Reference proteome</keyword>
<accession>A0A6H1TYC7</accession>